<dbReference type="InterPro" id="IPR050261">
    <property type="entry name" value="FrsA_esterase"/>
</dbReference>
<dbReference type="PANTHER" id="PTHR22946">
    <property type="entry name" value="DIENELACTONE HYDROLASE DOMAIN-CONTAINING PROTEIN-RELATED"/>
    <property type="match status" value="1"/>
</dbReference>
<protein>
    <recommendedName>
        <fullName evidence="1">Acetyl xylan esterase domain-containing protein</fullName>
    </recommendedName>
</protein>
<dbReference type="InterPro" id="IPR029058">
    <property type="entry name" value="AB_hydrolase_fold"/>
</dbReference>
<gene>
    <name evidence="2" type="ordered locus">Cycma_0847</name>
</gene>
<dbReference type="eggNOG" id="COG1506">
    <property type="taxonomic scope" value="Bacteria"/>
</dbReference>
<dbReference type="KEGG" id="cmr:Cycma_0847"/>
<dbReference type="AlphaFoldDB" id="G0J3I1"/>
<dbReference type="Proteomes" id="UP000001635">
    <property type="component" value="Chromosome"/>
</dbReference>
<evidence type="ECO:0000313" key="3">
    <source>
        <dbReference type="Proteomes" id="UP000001635"/>
    </source>
</evidence>
<sequence length="693" mass="78854">MKNNRRNFIKWSGLSGFGIGLAPSFVLKAKAEEPSLAHIAEGEANKPPHRLPTMIQDYYIKKVRKISKKHSDRIYGLKTKKEALEYQAEIKNKIKDCLGPFPEKNPLNPVITGKLEREAYTVEKVIFESRPSFKVTANLYIPKNNGQPMPAVLGTCGHAREAKSSAYQYFAQSLARKGYVVLIIDCVGQGERLQYPTPGRKSAIKWGVTEHIYAGNPTTLVGDSMAGWFVWDAIRGIDYLTSRPEVDPRHIGVTGNSGGGTQTTWLCGLEPRLTMAAPSCFVTTIRRNLENQEVQDAEQYVLKGLAKDLDHFDFIATMAPKPVMLITQEKDFFDTRGTQETFEMLQHFYKLLGAEENIQLFRGEDYHGYHQPAREAMYGFFNQVTMISNDGKEPDFELEKDEDLWCTPEGQLSKSESLTIPEILKNKSIEIGKKRGKVSASNLKKALVEVLCLPEKFEVTDYRIYRGRKETLFPRPYVTDMFVETEPGIHNAVYRLTEENIYSRPHGSPKKAILYVSHLEMDDELINDEKIRGILSDHADQAIYTCDLRGIGQTQPNTHVSYSIPYNREYFYGMLSNMMDEPLIGKRTYDLLCILNWLEKIDHTEITILGNGWGCQPATFASVLNKNVKKVILKNALSSYSDIAESTFYNWPVSAFPMNVLHHFDLPDCYRELERKNLEILGFWGAEADQDKK</sequence>
<dbReference type="Gene3D" id="3.40.50.1820">
    <property type="entry name" value="alpha/beta hydrolase"/>
    <property type="match status" value="2"/>
</dbReference>
<feature type="domain" description="Acetyl xylan esterase" evidence="1">
    <location>
        <begin position="122"/>
        <end position="293"/>
    </location>
</feature>
<reference evidence="3" key="1">
    <citation type="submission" date="2011-07" db="EMBL/GenBank/DDBJ databases">
        <title>The complete genome of Cyclobacterium marinum DSM 745.</title>
        <authorList>
            <person name="Lucas S."/>
            <person name="Han J."/>
            <person name="Lapidus A."/>
            <person name="Bruce D."/>
            <person name="Goodwin L."/>
            <person name="Pitluck S."/>
            <person name="Peters L."/>
            <person name="Kyrpides N."/>
            <person name="Mavromatis K."/>
            <person name="Ivanova N."/>
            <person name="Ovchinnikova G."/>
            <person name="Chertkov O."/>
            <person name="Detter J.C."/>
            <person name="Tapia R."/>
            <person name="Han C."/>
            <person name="Land M."/>
            <person name="Hauser L."/>
            <person name="Markowitz V."/>
            <person name="Cheng J.-F."/>
            <person name="Hugenholtz P."/>
            <person name="Woyke T."/>
            <person name="Wu D."/>
            <person name="Tindall B."/>
            <person name="Schuetze A."/>
            <person name="Brambilla E."/>
            <person name="Klenk H.-P."/>
            <person name="Eisen J.A."/>
        </authorList>
    </citation>
    <scope>NUCLEOTIDE SEQUENCE [LARGE SCALE GENOMIC DNA]</scope>
    <source>
        <strain evidence="3">ATCC 25205 / DSM 745 / LMG 13164 / NCIMB 1802</strain>
    </source>
</reference>
<dbReference type="RefSeq" id="WP_014018917.1">
    <property type="nucleotide sequence ID" value="NC_015914.1"/>
</dbReference>
<organism evidence="2 3">
    <name type="scientific">Cyclobacterium marinum (strain ATCC 25205 / DSM 745 / LMG 13164 / NCIMB 1802)</name>
    <name type="common">Flectobacillus marinus</name>
    <dbReference type="NCBI Taxonomy" id="880070"/>
    <lineage>
        <taxon>Bacteria</taxon>
        <taxon>Pseudomonadati</taxon>
        <taxon>Bacteroidota</taxon>
        <taxon>Cytophagia</taxon>
        <taxon>Cytophagales</taxon>
        <taxon>Cyclobacteriaceae</taxon>
        <taxon>Cyclobacterium</taxon>
    </lineage>
</organism>
<dbReference type="STRING" id="880070.Cycma_0847"/>
<dbReference type="EMBL" id="CP002955">
    <property type="protein sequence ID" value="AEL24620.1"/>
    <property type="molecule type" value="Genomic_DNA"/>
</dbReference>
<accession>G0J3I1</accession>
<dbReference type="HOGENOM" id="CLU_018290_0_0_10"/>
<dbReference type="InterPro" id="IPR006311">
    <property type="entry name" value="TAT_signal"/>
</dbReference>
<dbReference type="InterPro" id="IPR008391">
    <property type="entry name" value="AXE1_dom"/>
</dbReference>
<dbReference type="SUPFAM" id="SSF53474">
    <property type="entry name" value="alpha/beta-Hydrolases"/>
    <property type="match status" value="2"/>
</dbReference>
<dbReference type="PROSITE" id="PS51318">
    <property type="entry name" value="TAT"/>
    <property type="match status" value="1"/>
</dbReference>
<dbReference type="PANTHER" id="PTHR22946:SF8">
    <property type="entry name" value="ACETYL XYLAN ESTERASE DOMAIN-CONTAINING PROTEIN"/>
    <property type="match status" value="1"/>
</dbReference>
<name>G0J3I1_CYCMS</name>
<dbReference type="OrthoDB" id="3668964at2"/>
<evidence type="ECO:0000313" key="2">
    <source>
        <dbReference type="EMBL" id="AEL24620.1"/>
    </source>
</evidence>
<evidence type="ECO:0000259" key="1">
    <source>
        <dbReference type="Pfam" id="PF05448"/>
    </source>
</evidence>
<dbReference type="Pfam" id="PF05448">
    <property type="entry name" value="AXE1"/>
    <property type="match status" value="1"/>
</dbReference>
<proteinExistence type="predicted"/>
<keyword evidence="3" id="KW-1185">Reference proteome</keyword>